<dbReference type="InterPro" id="IPR037923">
    <property type="entry name" value="HTH-like"/>
</dbReference>
<dbReference type="GO" id="GO:0043565">
    <property type="term" value="F:sequence-specific DNA binding"/>
    <property type="evidence" value="ECO:0007669"/>
    <property type="project" value="InterPro"/>
</dbReference>
<organism evidence="7 8">
    <name type="scientific">Corynebacterium vitaeruminis DSM 20294</name>
    <dbReference type="NCBI Taxonomy" id="1224164"/>
    <lineage>
        <taxon>Bacteria</taxon>
        <taxon>Bacillati</taxon>
        <taxon>Actinomycetota</taxon>
        <taxon>Actinomycetes</taxon>
        <taxon>Mycobacteriales</taxon>
        <taxon>Corynebacteriaceae</taxon>
        <taxon>Corynebacterium</taxon>
    </lineage>
</organism>
<accession>W5Y3S5</accession>
<evidence type="ECO:0000259" key="6">
    <source>
        <dbReference type="PROSITE" id="PS01124"/>
    </source>
</evidence>
<keyword evidence="3" id="KW-0010">Activator</keyword>
<dbReference type="EMBL" id="CP004353">
    <property type="protein sequence ID" value="AHI23564.1"/>
    <property type="molecule type" value="Genomic_DNA"/>
</dbReference>
<reference evidence="7 8" key="1">
    <citation type="submission" date="2013-02" db="EMBL/GenBank/DDBJ databases">
        <title>The complete genome sequence of Corynebacterium vitaeruminis DSM 20294.</title>
        <authorList>
            <person name="Ruckert C."/>
            <person name="Albersmeier A."/>
            <person name="Kalinowski J."/>
        </authorList>
    </citation>
    <scope>NUCLEOTIDE SEQUENCE [LARGE SCALE GENOMIC DNA]</scope>
    <source>
        <strain evidence="8">ATCC 10234</strain>
    </source>
</reference>
<dbReference type="Pfam" id="PF12833">
    <property type="entry name" value="HTH_18"/>
    <property type="match status" value="1"/>
</dbReference>
<feature type="compositionally biased region" description="Basic and acidic residues" evidence="5">
    <location>
        <begin position="309"/>
        <end position="318"/>
    </location>
</feature>
<dbReference type="SUPFAM" id="SSF46689">
    <property type="entry name" value="Homeodomain-like"/>
    <property type="match status" value="2"/>
</dbReference>
<feature type="region of interest" description="Disordered" evidence="5">
    <location>
        <begin position="309"/>
        <end position="329"/>
    </location>
</feature>
<evidence type="ECO:0000313" key="8">
    <source>
        <dbReference type="Proteomes" id="UP000019222"/>
    </source>
</evidence>
<proteinExistence type="predicted"/>
<dbReference type="Gene3D" id="1.10.10.60">
    <property type="entry name" value="Homeodomain-like"/>
    <property type="match status" value="2"/>
</dbReference>
<dbReference type="RefSeq" id="WP_025253556.1">
    <property type="nucleotide sequence ID" value="NZ_CP004353.1"/>
</dbReference>
<evidence type="ECO:0000313" key="7">
    <source>
        <dbReference type="EMBL" id="AHI23564.1"/>
    </source>
</evidence>
<dbReference type="SUPFAM" id="SSF51215">
    <property type="entry name" value="Regulatory protein AraC"/>
    <property type="match status" value="1"/>
</dbReference>
<dbReference type="STRING" id="1224164.B843_10930"/>
<keyword evidence="1" id="KW-0805">Transcription regulation</keyword>
<keyword evidence="8" id="KW-1185">Reference proteome</keyword>
<evidence type="ECO:0000256" key="2">
    <source>
        <dbReference type="ARBA" id="ARBA00023125"/>
    </source>
</evidence>
<dbReference type="AlphaFoldDB" id="W5Y3S5"/>
<evidence type="ECO:0000256" key="5">
    <source>
        <dbReference type="SAM" id="MobiDB-lite"/>
    </source>
</evidence>
<dbReference type="InterPro" id="IPR018060">
    <property type="entry name" value="HTH_AraC"/>
</dbReference>
<dbReference type="InterPro" id="IPR018062">
    <property type="entry name" value="HTH_AraC-typ_CS"/>
</dbReference>
<gene>
    <name evidence="7" type="ORF">B843_10930</name>
</gene>
<dbReference type="PATRIC" id="fig|1224164.3.peg.2202"/>
<dbReference type="Proteomes" id="UP000019222">
    <property type="component" value="Chromosome"/>
</dbReference>
<dbReference type="eggNOG" id="COG2207">
    <property type="taxonomic scope" value="Bacteria"/>
</dbReference>
<dbReference type="PROSITE" id="PS01124">
    <property type="entry name" value="HTH_ARAC_FAMILY_2"/>
    <property type="match status" value="1"/>
</dbReference>
<keyword evidence="2" id="KW-0238">DNA-binding</keyword>
<keyword evidence="4" id="KW-0804">Transcription</keyword>
<dbReference type="Pfam" id="PF02311">
    <property type="entry name" value="AraC_binding"/>
    <property type="match status" value="1"/>
</dbReference>
<dbReference type="InterPro" id="IPR003313">
    <property type="entry name" value="AraC-bd"/>
</dbReference>
<dbReference type="SMART" id="SM00342">
    <property type="entry name" value="HTH_ARAC"/>
    <property type="match status" value="1"/>
</dbReference>
<dbReference type="KEGG" id="cvt:B843_10930"/>
<protein>
    <submittedName>
        <fullName evidence="7">HTH-type transcriptional regulator</fullName>
    </submittedName>
</protein>
<dbReference type="HOGENOM" id="CLU_000445_88_3_11"/>
<name>W5Y3S5_9CORY</name>
<evidence type="ECO:0000256" key="3">
    <source>
        <dbReference type="ARBA" id="ARBA00023159"/>
    </source>
</evidence>
<dbReference type="PROSITE" id="PS00041">
    <property type="entry name" value="HTH_ARAC_FAMILY_1"/>
    <property type="match status" value="1"/>
</dbReference>
<feature type="domain" description="HTH araC/xylS-type" evidence="6">
    <location>
        <begin position="186"/>
        <end position="284"/>
    </location>
</feature>
<dbReference type="GO" id="GO:0003700">
    <property type="term" value="F:DNA-binding transcription factor activity"/>
    <property type="evidence" value="ECO:0007669"/>
    <property type="project" value="InterPro"/>
</dbReference>
<dbReference type="PANTHER" id="PTHR46796:SF6">
    <property type="entry name" value="ARAC SUBFAMILY"/>
    <property type="match status" value="1"/>
</dbReference>
<evidence type="ECO:0000256" key="1">
    <source>
        <dbReference type="ARBA" id="ARBA00023015"/>
    </source>
</evidence>
<dbReference type="InterPro" id="IPR050204">
    <property type="entry name" value="AraC_XylS_family_regulators"/>
</dbReference>
<dbReference type="PANTHER" id="PTHR46796">
    <property type="entry name" value="HTH-TYPE TRANSCRIPTIONAL ACTIVATOR RHAS-RELATED"/>
    <property type="match status" value="1"/>
</dbReference>
<dbReference type="InterPro" id="IPR009057">
    <property type="entry name" value="Homeodomain-like_sf"/>
</dbReference>
<evidence type="ECO:0000256" key="4">
    <source>
        <dbReference type="ARBA" id="ARBA00023163"/>
    </source>
</evidence>
<sequence length="356" mass="39314">MDSPRAEFYVEHNPPARRAETRQYVYDIGSYHYNWHPQIELLVILGGKVELCAAGGVAVLGRGDVAVLNSNEGHATMSLEAGPGASSAQALLLHLDPDYVSSFNSGVIPHFACRSTPRTQGNAEFRRLRAMSARLMEEGLKAGPAAAARREALLAEIVATLFESFHDPAVFPVALMGEEGYVEVLRRATGYIEEHYRERLTLKQLAQRAGYSPTYFSEIFSSHMGIPLSEHITRVRLAQAVRMLGETDLTITDVARESGFPDVKAFGVAFKRAFNKTASQYRRQLRELAERGVDLGQVDETFHERFAHPEEQLGDHPGPHGGGVSAEEHRRVLEQVRELGEQAALVGERLARLADG</sequence>